<sequence length="447" mass="49283">MEEKDRMRQRRVMVQVPQLMSNTSMFELPMRSLVNIARVGVYIVVVRIGTPALPYSLVLDTANELTWINCRLRRRKGKHPGRPHVPPAATTMSIDGGEFGEPPLKVIKNWYRPALSSTWRRFRCSEEDTCGRLMYTTCRSNNQTESCTYFQTTKDGTITSGIYGQEKATVAVSNGTLFKLPGLVIGCSTLEKGGAVETHDGILALGNHPTSFGVSAAMRFAGRFSFCLLATASDRNTSSYLTFGNNPAVEHHPDTMETQLIFNPDFNVGYSVRVTAVLVDGRPLDIPPEVWEEGSPNSGLLILDTGTSITGLVPAAYDALTAAYDAFLAPLLEKIDVEGFQFCYDLPKNRSITLPRLTIEMDGGARLEPDVNGVLIPDVSPGVSCLGFRRFDQGPMILGNTLMQEHIWEFDHMALKIRFRKDSCLHHPQRSKSSSSSPPSPPANHAA</sequence>
<dbReference type="InterPro" id="IPR032799">
    <property type="entry name" value="TAXi_C"/>
</dbReference>
<name>A0A0D9WKM1_9ORYZ</name>
<dbReference type="Pfam" id="PF14541">
    <property type="entry name" value="TAXi_C"/>
    <property type="match status" value="1"/>
</dbReference>
<evidence type="ECO:0000256" key="3">
    <source>
        <dbReference type="ARBA" id="ARBA00022750"/>
    </source>
</evidence>
<dbReference type="Proteomes" id="UP000032180">
    <property type="component" value="Chromosome 5"/>
</dbReference>
<dbReference type="PANTHER" id="PTHR47967:SF84">
    <property type="entry name" value="OS05G0596000 PROTEIN"/>
    <property type="match status" value="1"/>
</dbReference>
<reference evidence="9" key="3">
    <citation type="submission" date="2015-04" db="UniProtKB">
        <authorList>
            <consortium name="EnsemblPlants"/>
        </authorList>
    </citation>
    <scope>IDENTIFICATION</scope>
</reference>
<evidence type="ECO:0000256" key="2">
    <source>
        <dbReference type="ARBA" id="ARBA00022670"/>
    </source>
</evidence>
<dbReference type="Gene3D" id="2.40.70.10">
    <property type="entry name" value="Acid Proteases"/>
    <property type="match status" value="2"/>
</dbReference>
<dbReference type="GO" id="GO:0006508">
    <property type="term" value="P:proteolysis"/>
    <property type="evidence" value="ECO:0007669"/>
    <property type="project" value="UniProtKB-KW"/>
</dbReference>
<feature type="region of interest" description="Disordered" evidence="7">
    <location>
        <begin position="426"/>
        <end position="447"/>
    </location>
</feature>
<protein>
    <recommendedName>
        <fullName evidence="8">Peptidase A1 domain-containing protein</fullName>
    </recommendedName>
</protein>
<keyword evidence="3" id="KW-0064">Aspartyl protease</keyword>
<reference evidence="10" key="2">
    <citation type="submission" date="2013-12" db="EMBL/GenBank/DDBJ databases">
        <authorList>
            <person name="Yu Y."/>
            <person name="Lee S."/>
            <person name="de Baynast K."/>
            <person name="Wissotski M."/>
            <person name="Liu L."/>
            <person name="Talag J."/>
            <person name="Goicoechea J."/>
            <person name="Angelova A."/>
            <person name="Jetty R."/>
            <person name="Kudrna D."/>
            <person name="Golser W."/>
            <person name="Rivera L."/>
            <person name="Zhang J."/>
            <person name="Wing R."/>
        </authorList>
    </citation>
    <scope>NUCLEOTIDE SEQUENCE</scope>
</reference>
<evidence type="ECO:0000256" key="6">
    <source>
        <dbReference type="PIRSR" id="PIRSR601461-1"/>
    </source>
</evidence>
<dbReference type="PROSITE" id="PS51767">
    <property type="entry name" value="PEPTIDASE_A1"/>
    <property type="match status" value="1"/>
</dbReference>
<dbReference type="InterPro" id="IPR033121">
    <property type="entry name" value="PEPTIDASE_A1"/>
</dbReference>
<dbReference type="CDD" id="cd05476">
    <property type="entry name" value="pepsin_A_like_plant"/>
    <property type="match status" value="1"/>
</dbReference>
<evidence type="ECO:0000256" key="1">
    <source>
        <dbReference type="ARBA" id="ARBA00007447"/>
    </source>
</evidence>
<dbReference type="Gramene" id="LPERR05G23850.1">
    <property type="protein sequence ID" value="LPERR05G23850.1"/>
    <property type="gene ID" value="LPERR05G23850"/>
</dbReference>
<keyword evidence="5" id="KW-0325">Glycoprotein</keyword>
<accession>A0A0D9WKM1</accession>
<dbReference type="AlphaFoldDB" id="A0A0D9WKM1"/>
<dbReference type="SUPFAM" id="SSF50630">
    <property type="entry name" value="Acid proteases"/>
    <property type="match status" value="1"/>
</dbReference>
<keyword evidence="4" id="KW-0378">Hydrolase</keyword>
<evidence type="ECO:0000259" key="8">
    <source>
        <dbReference type="PROSITE" id="PS51767"/>
    </source>
</evidence>
<dbReference type="PANTHER" id="PTHR47967">
    <property type="entry name" value="OS07G0603500 PROTEIN-RELATED"/>
    <property type="match status" value="1"/>
</dbReference>
<evidence type="ECO:0000256" key="7">
    <source>
        <dbReference type="SAM" id="MobiDB-lite"/>
    </source>
</evidence>
<dbReference type="InterPro" id="IPR051708">
    <property type="entry name" value="Plant_Aspart_Prot_A1"/>
</dbReference>
<evidence type="ECO:0000256" key="4">
    <source>
        <dbReference type="ARBA" id="ARBA00022801"/>
    </source>
</evidence>
<dbReference type="EnsemblPlants" id="LPERR05G23850.1">
    <property type="protein sequence ID" value="LPERR05G23850.1"/>
    <property type="gene ID" value="LPERR05G23850"/>
</dbReference>
<dbReference type="InterPro" id="IPR032861">
    <property type="entry name" value="TAXi_N"/>
</dbReference>
<dbReference type="InterPro" id="IPR034161">
    <property type="entry name" value="Pepsin-like_plant"/>
</dbReference>
<comment type="similarity">
    <text evidence="1">Belongs to the peptidase A1 family.</text>
</comment>
<feature type="active site" evidence="6">
    <location>
        <position position="304"/>
    </location>
</feature>
<feature type="compositionally biased region" description="Pro residues" evidence="7">
    <location>
        <begin position="438"/>
        <end position="447"/>
    </location>
</feature>
<dbReference type="eggNOG" id="KOG1339">
    <property type="taxonomic scope" value="Eukaryota"/>
</dbReference>
<reference evidence="9 10" key="1">
    <citation type="submission" date="2012-08" db="EMBL/GenBank/DDBJ databases">
        <title>Oryza genome evolution.</title>
        <authorList>
            <person name="Wing R.A."/>
        </authorList>
    </citation>
    <scope>NUCLEOTIDE SEQUENCE</scope>
</reference>
<dbReference type="PRINTS" id="PR00792">
    <property type="entry name" value="PEPSIN"/>
</dbReference>
<dbReference type="InterPro" id="IPR021109">
    <property type="entry name" value="Peptidase_aspartic_dom_sf"/>
</dbReference>
<keyword evidence="2" id="KW-0645">Protease</keyword>
<dbReference type="GO" id="GO:0004190">
    <property type="term" value="F:aspartic-type endopeptidase activity"/>
    <property type="evidence" value="ECO:0007669"/>
    <property type="project" value="UniProtKB-KW"/>
</dbReference>
<evidence type="ECO:0000256" key="5">
    <source>
        <dbReference type="ARBA" id="ARBA00023180"/>
    </source>
</evidence>
<organism evidence="9 10">
    <name type="scientific">Leersia perrieri</name>
    <dbReference type="NCBI Taxonomy" id="77586"/>
    <lineage>
        <taxon>Eukaryota</taxon>
        <taxon>Viridiplantae</taxon>
        <taxon>Streptophyta</taxon>
        <taxon>Embryophyta</taxon>
        <taxon>Tracheophyta</taxon>
        <taxon>Spermatophyta</taxon>
        <taxon>Magnoliopsida</taxon>
        <taxon>Liliopsida</taxon>
        <taxon>Poales</taxon>
        <taxon>Poaceae</taxon>
        <taxon>BOP clade</taxon>
        <taxon>Oryzoideae</taxon>
        <taxon>Oryzeae</taxon>
        <taxon>Oryzinae</taxon>
        <taxon>Leersia</taxon>
    </lineage>
</organism>
<keyword evidence="10" id="KW-1185">Reference proteome</keyword>
<dbReference type="InterPro" id="IPR001461">
    <property type="entry name" value="Aspartic_peptidase_A1"/>
</dbReference>
<feature type="domain" description="Peptidase A1" evidence="8">
    <location>
        <begin position="42"/>
        <end position="420"/>
    </location>
</feature>
<feature type="active site" evidence="6">
    <location>
        <position position="60"/>
    </location>
</feature>
<dbReference type="STRING" id="77586.A0A0D9WKM1"/>
<evidence type="ECO:0000313" key="10">
    <source>
        <dbReference type="Proteomes" id="UP000032180"/>
    </source>
</evidence>
<proteinExistence type="inferred from homology"/>
<dbReference type="Pfam" id="PF14543">
    <property type="entry name" value="TAXi_N"/>
    <property type="match status" value="1"/>
</dbReference>
<evidence type="ECO:0000313" key="9">
    <source>
        <dbReference type="EnsemblPlants" id="LPERR05G23850.1"/>
    </source>
</evidence>
<dbReference type="HOGENOM" id="CLU_005738_8_0_1"/>